<protein>
    <submittedName>
        <fullName evidence="2">Uncharacterized protein</fullName>
    </submittedName>
</protein>
<dbReference type="AlphaFoldDB" id="A0A382X2R2"/>
<name>A0A382X2R2_9ZZZZ</name>
<gene>
    <name evidence="2" type="ORF">METZ01_LOCUS418361</name>
</gene>
<evidence type="ECO:0000313" key="2">
    <source>
        <dbReference type="EMBL" id="SVD65507.1"/>
    </source>
</evidence>
<dbReference type="SUPFAM" id="SSF46785">
    <property type="entry name" value="Winged helix' DNA-binding domain"/>
    <property type="match status" value="2"/>
</dbReference>
<dbReference type="InterPro" id="IPR007432">
    <property type="entry name" value="DUF480"/>
</dbReference>
<dbReference type="InterPro" id="IPR036388">
    <property type="entry name" value="WH-like_DNA-bd_sf"/>
</dbReference>
<reference evidence="2" key="1">
    <citation type="submission" date="2018-05" db="EMBL/GenBank/DDBJ databases">
        <authorList>
            <person name="Lanie J.A."/>
            <person name="Ng W.-L."/>
            <person name="Kazmierczak K.M."/>
            <person name="Andrzejewski T.M."/>
            <person name="Davidsen T.M."/>
            <person name="Wayne K.J."/>
            <person name="Tettelin H."/>
            <person name="Glass J.I."/>
            <person name="Rusch D."/>
            <person name="Podicherti R."/>
            <person name="Tsui H.-C.T."/>
            <person name="Winkler M.E."/>
        </authorList>
    </citation>
    <scope>NUCLEOTIDE SEQUENCE</scope>
</reference>
<evidence type="ECO:0000256" key="1">
    <source>
        <dbReference type="SAM" id="MobiDB-lite"/>
    </source>
</evidence>
<dbReference type="Gene3D" id="1.10.10.10">
    <property type="entry name" value="Winged helix-like DNA-binding domain superfamily/Winged helix DNA-binding domain"/>
    <property type="match status" value="2"/>
</dbReference>
<dbReference type="InterPro" id="IPR036390">
    <property type="entry name" value="WH_DNA-bd_sf"/>
</dbReference>
<organism evidence="2">
    <name type="scientific">marine metagenome</name>
    <dbReference type="NCBI Taxonomy" id="408172"/>
    <lineage>
        <taxon>unclassified sequences</taxon>
        <taxon>metagenomes</taxon>
        <taxon>ecological metagenomes</taxon>
    </lineage>
</organism>
<dbReference type="EMBL" id="UINC01164576">
    <property type="protein sequence ID" value="SVD65507.1"/>
    <property type="molecule type" value="Genomic_DNA"/>
</dbReference>
<feature type="non-terminal residue" evidence="2">
    <location>
        <position position="195"/>
    </location>
</feature>
<accession>A0A382X2R2</accession>
<feature type="region of interest" description="Disordered" evidence="1">
    <location>
        <begin position="152"/>
        <end position="184"/>
    </location>
</feature>
<proteinExistence type="predicted"/>
<dbReference type="Pfam" id="PF04337">
    <property type="entry name" value="DUF480"/>
    <property type="match status" value="1"/>
</dbReference>
<dbReference type="PANTHER" id="PTHR38768:SF1">
    <property type="entry name" value="UPF0502 PROTEIN YCEH"/>
    <property type="match status" value="1"/>
</dbReference>
<dbReference type="PANTHER" id="PTHR38768">
    <property type="entry name" value="UPF0502 PROTEIN YCEH"/>
    <property type="match status" value="1"/>
</dbReference>
<sequence>MEEPQPREESESELPQLDFEQCRVLGSLIEKELTTPEYYPMTLNALLNACNQKNNRSPRVNFSEEQVSQAIDQLRIKGLAFRMDLVGSRVPKFQHHSEKTLDLIKPERAILAELLNRGPQTGGQLRSRASRMFDFEGLSDVEETVAEMQDRDEPLVMDMDPAPGQKERRWRHTLAPPPTVEESEVGAVYVPAPDP</sequence>